<comment type="caution">
    <text evidence="3">The sequence shown here is derived from an EMBL/GenBank/DDBJ whole genome shotgun (WGS) entry which is preliminary data.</text>
</comment>
<name>A0A1Q5ULW8_9EURO</name>
<organism evidence="3 4">
    <name type="scientific">Penicillium subrubescens</name>
    <dbReference type="NCBI Taxonomy" id="1316194"/>
    <lineage>
        <taxon>Eukaryota</taxon>
        <taxon>Fungi</taxon>
        <taxon>Dikarya</taxon>
        <taxon>Ascomycota</taxon>
        <taxon>Pezizomycotina</taxon>
        <taxon>Eurotiomycetes</taxon>
        <taxon>Eurotiomycetidae</taxon>
        <taxon>Eurotiales</taxon>
        <taxon>Aspergillaceae</taxon>
        <taxon>Penicillium</taxon>
    </lineage>
</organism>
<dbReference type="Pfam" id="PF03492">
    <property type="entry name" value="Methyltransf_7"/>
    <property type="match status" value="1"/>
</dbReference>
<dbReference type="PANTHER" id="PTHR31009">
    <property type="entry name" value="S-ADENOSYL-L-METHIONINE:CARBOXYL METHYLTRANSFERASE FAMILY PROTEIN"/>
    <property type="match status" value="1"/>
</dbReference>
<dbReference type="Gene3D" id="3.40.50.150">
    <property type="entry name" value="Vaccinia Virus protein VP39"/>
    <property type="match status" value="1"/>
</dbReference>
<evidence type="ECO:0000256" key="1">
    <source>
        <dbReference type="SAM" id="MobiDB-lite"/>
    </source>
</evidence>
<sequence>MGDSAAPPATNDVTMQGSGVYSDHSDLQHEVMLQALPLIEKSHKNSRNPERWSKNLQIFLNDKPNNDFITLSSTISEWAGRFTKAPFVGMIPGNFYDQILPANSVDLGFSLASVQHLRTTRPMMDDNLQRSPNADKLLQEQAHKDLFQFLHHRGIETKPGGSPVLSFPSKSISGPSDLVGPTTSIFGALKLMLAEGKVSKRVLSSLNEPLYNRSMEDVQSTLNEVDEVWDMQECFESRVVHPAYLELQKVKSDDGLVDDETAFISSIPIYSLFTSNDVRIISPYRISAHGTGMHNTAINPNKLFPRPSPIDWYMLCPAKGSNAPIIQRTAVLAAMALAAYIVNALIR</sequence>
<dbReference type="EMBL" id="MNBE01000128">
    <property type="protein sequence ID" value="OKP13454.1"/>
    <property type="molecule type" value="Genomic_DNA"/>
</dbReference>
<feature type="transmembrane region" description="Helical" evidence="2">
    <location>
        <begin position="325"/>
        <end position="346"/>
    </location>
</feature>
<evidence type="ECO:0000256" key="2">
    <source>
        <dbReference type="SAM" id="Phobius"/>
    </source>
</evidence>
<feature type="region of interest" description="Disordered" evidence="1">
    <location>
        <begin position="1"/>
        <end position="20"/>
    </location>
</feature>
<reference evidence="3 4" key="1">
    <citation type="submission" date="2016-10" db="EMBL/GenBank/DDBJ databases">
        <title>Genome sequence of the ascomycete fungus Penicillium subrubescens.</title>
        <authorList>
            <person name="De Vries R.P."/>
            <person name="Peng M."/>
            <person name="Dilokpimol A."/>
            <person name="Hilden K."/>
            <person name="Makela M.R."/>
            <person name="Grigoriev I."/>
            <person name="Riley R."/>
            <person name="Granchi Z."/>
        </authorList>
    </citation>
    <scope>NUCLEOTIDE SEQUENCE [LARGE SCALE GENOMIC DNA]</scope>
    <source>
        <strain evidence="3 4">CBS 132785</strain>
    </source>
</reference>
<keyword evidence="3" id="KW-0808">Transferase</keyword>
<dbReference type="InterPro" id="IPR005299">
    <property type="entry name" value="MeTrfase_7"/>
</dbReference>
<dbReference type="GO" id="GO:0032259">
    <property type="term" value="P:methylation"/>
    <property type="evidence" value="ECO:0007669"/>
    <property type="project" value="UniProtKB-KW"/>
</dbReference>
<dbReference type="GO" id="GO:0008168">
    <property type="term" value="F:methyltransferase activity"/>
    <property type="evidence" value="ECO:0007669"/>
    <property type="project" value="UniProtKB-KW"/>
</dbReference>
<evidence type="ECO:0000313" key="4">
    <source>
        <dbReference type="Proteomes" id="UP000186955"/>
    </source>
</evidence>
<keyword evidence="2" id="KW-1133">Transmembrane helix</keyword>
<dbReference type="SUPFAM" id="SSF53335">
    <property type="entry name" value="S-adenosyl-L-methionine-dependent methyltransferases"/>
    <property type="match status" value="1"/>
</dbReference>
<dbReference type="AlphaFoldDB" id="A0A1Q5ULW8"/>
<keyword evidence="3" id="KW-0489">Methyltransferase</keyword>
<keyword evidence="2" id="KW-0812">Transmembrane</keyword>
<dbReference type="Proteomes" id="UP000186955">
    <property type="component" value="Unassembled WGS sequence"/>
</dbReference>
<gene>
    <name evidence="3" type="ORF">PENSUB_645</name>
</gene>
<keyword evidence="2" id="KW-0472">Membrane</keyword>
<dbReference type="InterPro" id="IPR029063">
    <property type="entry name" value="SAM-dependent_MTases_sf"/>
</dbReference>
<evidence type="ECO:0000313" key="3">
    <source>
        <dbReference type="EMBL" id="OKP13454.1"/>
    </source>
</evidence>
<keyword evidence="4" id="KW-1185">Reference proteome</keyword>
<accession>A0A1Q5ULW8</accession>
<protein>
    <submittedName>
        <fullName evidence="3">Benzoate carboxyl methyltransferase</fullName>
    </submittedName>
</protein>
<proteinExistence type="predicted"/>